<dbReference type="PANTHER" id="PTHR20973:SF0">
    <property type="entry name" value="NON-STRUCTURAL MAINTENANCE OF CHROMOSOMES ELEMENT 1 HOMOLOG"/>
    <property type="match status" value="1"/>
</dbReference>
<gene>
    <name evidence="3" type="ORF">FCC1311_070222</name>
</gene>
<comment type="subcellular location">
    <subcellularLocation>
        <location evidence="1">Nucleus</location>
    </subcellularLocation>
</comment>
<keyword evidence="1" id="KW-0833">Ubl conjugation pathway</keyword>
<dbReference type="Proteomes" id="UP000241890">
    <property type="component" value="Unassembled WGS sequence"/>
</dbReference>
<comment type="similarity">
    <text evidence="1">Belongs to the NSE1 family.</text>
</comment>
<reference evidence="3 4" key="1">
    <citation type="submission" date="2017-12" db="EMBL/GenBank/DDBJ databases">
        <title>Sequencing, de novo assembly and annotation of complete genome of a new Thraustochytrid species, strain FCC1311.</title>
        <authorList>
            <person name="Sedici K."/>
            <person name="Godart F."/>
            <person name="Aiese Cigliano R."/>
            <person name="Sanseverino W."/>
            <person name="Barakat M."/>
            <person name="Ortet P."/>
            <person name="Marechal E."/>
            <person name="Cagnac O."/>
            <person name="Amato A."/>
        </authorList>
    </citation>
    <scope>NUCLEOTIDE SEQUENCE [LARGE SCALE GENOMIC DNA]</scope>
</reference>
<evidence type="ECO:0000313" key="4">
    <source>
        <dbReference type="Proteomes" id="UP000241890"/>
    </source>
</evidence>
<dbReference type="EC" id="2.3.2.27" evidence="1"/>
<dbReference type="GO" id="GO:0000724">
    <property type="term" value="P:double-strand break repair via homologous recombination"/>
    <property type="evidence" value="ECO:0007669"/>
    <property type="project" value="TreeGrafter"/>
</dbReference>
<organism evidence="3 4">
    <name type="scientific">Hondaea fermentalgiana</name>
    <dbReference type="NCBI Taxonomy" id="2315210"/>
    <lineage>
        <taxon>Eukaryota</taxon>
        <taxon>Sar</taxon>
        <taxon>Stramenopiles</taxon>
        <taxon>Bigyra</taxon>
        <taxon>Labyrinthulomycetes</taxon>
        <taxon>Thraustochytrida</taxon>
        <taxon>Thraustochytriidae</taxon>
        <taxon>Hondaea</taxon>
    </lineage>
</organism>
<name>A0A2R5GIT5_9STRA</name>
<accession>A0A2R5GIT5</accession>
<keyword evidence="1" id="KW-0233">DNA recombination</keyword>
<dbReference type="AlphaFoldDB" id="A0A2R5GIT5"/>
<dbReference type="GO" id="GO:0030915">
    <property type="term" value="C:Smc5-Smc6 complex"/>
    <property type="evidence" value="ECO:0007669"/>
    <property type="project" value="UniProtKB-UniRule"/>
</dbReference>
<proteinExistence type="inferred from homology"/>
<feature type="compositionally biased region" description="Acidic residues" evidence="2">
    <location>
        <begin position="219"/>
        <end position="236"/>
    </location>
</feature>
<keyword evidence="4" id="KW-1185">Reference proteome</keyword>
<dbReference type="EMBL" id="BEYU01000084">
    <property type="protein sequence ID" value="GBG30802.1"/>
    <property type="molecule type" value="Genomic_DNA"/>
</dbReference>
<feature type="region of interest" description="Disordered" evidence="2">
    <location>
        <begin position="215"/>
        <end position="291"/>
    </location>
</feature>
<sequence>MAEYTQVHRLVLQSFMREFAFDADELCAEVQKVGDRAGEPLQIEPQALDSFVGVIRNKLSEANIGLEIRKQPLRDLDGKVYYVLVNVRDDEISKAAGSEFKDHERTLFKEILEHLANSDRGDMVMSEAKRLINGNDLTRGKFPNLALEDFLRRLTKRKWLRAHETEQGRYTGGPRTLVELQSTLRDLGAAQDQNTGLFVLRTTFYKNGGNVALLNDHADEGDDDAAYDDSSAEEDPAPNRRRSRQQQQPQNEDDEDEDEDEDDEDYGGGGGKRARGPRGSGTGKRRRRTSA</sequence>
<dbReference type="PANTHER" id="PTHR20973">
    <property type="entry name" value="NON-SMC ELEMENT 1-RELATED"/>
    <property type="match status" value="1"/>
</dbReference>
<dbReference type="GO" id="GO:0005634">
    <property type="term" value="C:nucleus"/>
    <property type="evidence" value="ECO:0007669"/>
    <property type="project" value="UniProtKB-SubCell"/>
</dbReference>
<comment type="catalytic activity">
    <reaction evidence="1">
        <text>S-ubiquitinyl-[E2 ubiquitin-conjugating enzyme]-L-cysteine + [acceptor protein]-L-lysine = [E2 ubiquitin-conjugating enzyme]-L-cysteine + N(6)-ubiquitinyl-[acceptor protein]-L-lysine.</text>
        <dbReference type="EC" id="2.3.2.27"/>
    </reaction>
</comment>
<keyword evidence="1" id="KW-0808">Transferase</keyword>
<dbReference type="OrthoDB" id="185455at2759"/>
<keyword evidence="1" id="KW-0863">Zinc-finger</keyword>
<keyword evidence="1" id="KW-0234">DNA repair</keyword>
<comment type="caution">
    <text evidence="3">The sequence shown here is derived from an EMBL/GenBank/DDBJ whole genome shotgun (WGS) entry which is preliminary data.</text>
</comment>
<keyword evidence="1" id="KW-0479">Metal-binding</keyword>
<protein>
    <recommendedName>
        <fullName evidence="1">Non-structural maintenance of chromosomes element 1 homolog</fullName>
        <ecNumber evidence="1">2.3.2.27</ecNumber>
    </recommendedName>
</protein>
<dbReference type="GO" id="GO:0008270">
    <property type="term" value="F:zinc ion binding"/>
    <property type="evidence" value="ECO:0007669"/>
    <property type="project" value="UniProtKB-KW"/>
</dbReference>
<keyword evidence="1" id="KW-0862">Zinc</keyword>
<dbReference type="Gene3D" id="3.90.1150.220">
    <property type="match status" value="1"/>
</dbReference>
<dbReference type="GO" id="GO:0061630">
    <property type="term" value="F:ubiquitin protein ligase activity"/>
    <property type="evidence" value="ECO:0007669"/>
    <property type="project" value="UniProtKB-EC"/>
</dbReference>
<comment type="subunit">
    <text evidence="1">Component of the Smc5-Smc6 complex.</text>
</comment>
<evidence type="ECO:0000256" key="1">
    <source>
        <dbReference type="RuleBase" id="RU368018"/>
    </source>
</evidence>
<dbReference type="Pfam" id="PF07574">
    <property type="entry name" value="SMC_Nse1"/>
    <property type="match status" value="1"/>
</dbReference>
<dbReference type="InParanoid" id="A0A2R5GIT5"/>
<keyword evidence="1" id="KW-0539">Nucleus</keyword>
<feature type="compositionally biased region" description="Acidic residues" evidence="2">
    <location>
        <begin position="251"/>
        <end position="266"/>
    </location>
</feature>
<dbReference type="InterPro" id="IPR036388">
    <property type="entry name" value="WH-like_DNA-bd_sf"/>
</dbReference>
<evidence type="ECO:0000313" key="3">
    <source>
        <dbReference type="EMBL" id="GBG30802.1"/>
    </source>
</evidence>
<dbReference type="InterPro" id="IPR011513">
    <property type="entry name" value="Nse1"/>
</dbReference>
<dbReference type="Gene3D" id="1.10.10.10">
    <property type="entry name" value="Winged helix-like DNA-binding domain superfamily/Winged helix DNA-binding domain"/>
    <property type="match status" value="1"/>
</dbReference>
<keyword evidence="1" id="KW-0227">DNA damage</keyword>
<evidence type="ECO:0000256" key="2">
    <source>
        <dbReference type="SAM" id="MobiDB-lite"/>
    </source>
</evidence>